<proteinExistence type="predicted"/>
<sequence length="215" mass="24941">MLQKLRAKSQNQTLFGQFRDYRLIDEKTIKNTTGLSQEHILDLLSSLRSMRDSINRTKSQALDVYLFWLKTVRVALTEDFVPYNLGPSVMGRDDWVKQNSEIAKELYCLGEDQLVIIADGTYCYCQKSGNYMFQRMTYIGQKKRNLVKPFLFCVTNGRILDLKVPFAAINNDATIIKDLLKKNNDKMKQTLRKNDIFVLDRGFRDAVKELEGLGY</sequence>
<evidence type="ECO:0000259" key="1">
    <source>
        <dbReference type="Pfam" id="PF01609"/>
    </source>
</evidence>
<dbReference type="InterPro" id="IPR002559">
    <property type="entry name" value="Transposase_11"/>
</dbReference>
<dbReference type="Pfam" id="PF01609">
    <property type="entry name" value="DDE_Tnp_1"/>
    <property type="match status" value="1"/>
</dbReference>
<dbReference type="AlphaFoldDB" id="A0A814FSA8"/>
<dbReference type="GO" id="GO:0004803">
    <property type="term" value="F:transposase activity"/>
    <property type="evidence" value="ECO:0007669"/>
    <property type="project" value="InterPro"/>
</dbReference>
<dbReference type="GO" id="GO:0003677">
    <property type="term" value="F:DNA binding"/>
    <property type="evidence" value="ECO:0007669"/>
    <property type="project" value="InterPro"/>
</dbReference>
<feature type="domain" description="Transposase IS4-like" evidence="1">
    <location>
        <begin position="112"/>
        <end position="211"/>
    </location>
</feature>
<dbReference type="EMBL" id="CAJNOC010003533">
    <property type="protein sequence ID" value="CAF0986858.1"/>
    <property type="molecule type" value="Genomic_DNA"/>
</dbReference>
<dbReference type="Proteomes" id="UP000663879">
    <property type="component" value="Unassembled WGS sequence"/>
</dbReference>
<organism evidence="2 3">
    <name type="scientific">Brachionus calyciflorus</name>
    <dbReference type="NCBI Taxonomy" id="104777"/>
    <lineage>
        <taxon>Eukaryota</taxon>
        <taxon>Metazoa</taxon>
        <taxon>Spiralia</taxon>
        <taxon>Gnathifera</taxon>
        <taxon>Rotifera</taxon>
        <taxon>Eurotatoria</taxon>
        <taxon>Monogononta</taxon>
        <taxon>Pseudotrocha</taxon>
        <taxon>Ploima</taxon>
        <taxon>Brachionidae</taxon>
        <taxon>Brachionus</taxon>
    </lineage>
</organism>
<dbReference type="OrthoDB" id="10049726at2759"/>
<name>A0A814FSA8_9BILA</name>
<dbReference type="GO" id="GO:0006313">
    <property type="term" value="P:DNA transposition"/>
    <property type="evidence" value="ECO:0007669"/>
    <property type="project" value="InterPro"/>
</dbReference>
<comment type="caution">
    <text evidence="2">The sequence shown here is derived from an EMBL/GenBank/DDBJ whole genome shotgun (WGS) entry which is preliminary data.</text>
</comment>
<protein>
    <recommendedName>
        <fullName evidence="1">Transposase IS4-like domain-containing protein</fullName>
    </recommendedName>
</protein>
<evidence type="ECO:0000313" key="2">
    <source>
        <dbReference type="EMBL" id="CAF0986858.1"/>
    </source>
</evidence>
<keyword evidence="3" id="KW-1185">Reference proteome</keyword>
<evidence type="ECO:0000313" key="3">
    <source>
        <dbReference type="Proteomes" id="UP000663879"/>
    </source>
</evidence>
<reference evidence="2" key="1">
    <citation type="submission" date="2021-02" db="EMBL/GenBank/DDBJ databases">
        <authorList>
            <person name="Nowell W R."/>
        </authorList>
    </citation>
    <scope>NUCLEOTIDE SEQUENCE</scope>
    <source>
        <strain evidence="2">Ploen Becks lab</strain>
    </source>
</reference>
<accession>A0A814FSA8</accession>
<gene>
    <name evidence="2" type="ORF">OXX778_LOCUS15711</name>
</gene>